<evidence type="ECO:0000256" key="1">
    <source>
        <dbReference type="SAM" id="MobiDB-lite"/>
    </source>
</evidence>
<protein>
    <submittedName>
        <fullName evidence="2">Uncharacterized protein</fullName>
    </submittedName>
</protein>
<dbReference type="Proteomes" id="UP001229421">
    <property type="component" value="Unassembled WGS sequence"/>
</dbReference>
<feature type="compositionally biased region" description="Basic and acidic residues" evidence="1">
    <location>
        <begin position="1"/>
        <end position="29"/>
    </location>
</feature>
<evidence type="ECO:0000313" key="3">
    <source>
        <dbReference type="Proteomes" id="UP001229421"/>
    </source>
</evidence>
<sequence length="100" mass="11364">MIKPDRPRYEAEDHKEPGRPQYQNRDHKVPACPRSQTGDHKDHDLPSMSPITMQQQSFSNKINTVSILTISITAIVISSSSSFRVCIHPSIHHLQTHNPN</sequence>
<comment type="caution">
    <text evidence="2">The sequence shown here is derived from an EMBL/GenBank/DDBJ whole genome shotgun (WGS) entry which is preliminary data.</text>
</comment>
<reference evidence="2" key="1">
    <citation type="journal article" date="2023" name="bioRxiv">
        <title>Improved chromosome-level genome assembly for marigold (Tagetes erecta).</title>
        <authorList>
            <person name="Jiang F."/>
            <person name="Yuan L."/>
            <person name="Wang S."/>
            <person name="Wang H."/>
            <person name="Xu D."/>
            <person name="Wang A."/>
            <person name="Fan W."/>
        </authorList>
    </citation>
    <scope>NUCLEOTIDE SEQUENCE</scope>
    <source>
        <strain evidence="2">WSJ</strain>
        <tissue evidence="2">Leaf</tissue>
    </source>
</reference>
<gene>
    <name evidence="2" type="ORF">QVD17_21394</name>
</gene>
<accession>A0AAD8NSY0</accession>
<evidence type="ECO:0000313" key="2">
    <source>
        <dbReference type="EMBL" id="KAK1420077.1"/>
    </source>
</evidence>
<dbReference type="AlphaFoldDB" id="A0AAD8NSY0"/>
<dbReference type="EMBL" id="JAUHHV010000006">
    <property type="protein sequence ID" value="KAK1420077.1"/>
    <property type="molecule type" value="Genomic_DNA"/>
</dbReference>
<proteinExistence type="predicted"/>
<name>A0AAD8NSY0_TARER</name>
<feature type="region of interest" description="Disordered" evidence="1">
    <location>
        <begin position="1"/>
        <end position="49"/>
    </location>
</feature>
<keyword evidence="3" id="KW-1185">Reference proteome</keyword>
<organism evidence="2 3">
    <name type="scientific">Tagetes erecta</name>
    <name type="common">African marigold</name>
    <dbReference type="NCBI Taxonomy" id="13708"/>
    <lineage>
        <taxon>Eukaryota</taxon>
        <taxon>Viridiplantae</taxon>
        <taxon>Streptophyta</taxon>
        <taxon>Embryophyta</taxon>
        <taxon>Tracheophyta</taxon>
        <taxon>Spermatophyta</taxon>
        <taxon>Magnoliopsida</taxon>
        <taxon>eudicotyledons</taxon>
        <taxon>Gunneridae</taxon>
        <taxon>Pentapetalae</taxon>
        <taxon>asterids</taxon>
        <taxon>campanulids</taxon>
        <taxon>Asterales</taxon>
        <taxon>Asteraceae</taxon>
        <taxon>Asteroideae</taxon>
        <taxon>Heliantheae alliance</taxon>
        <taxon>Tageteae</taxon>
        <taxon>Tagetes</taxon>
    </lineage>
</organism>